<keyword evidence="1" id="KW-1133">Transmembrane helix</keyword>
<organism evidence="2 3">
    <name type="scientific">Paucibacter sediminis</name>
    <dbReference type="NCBI Taxonomy" id="3019553"/>
    <lineage>
        <taxon>Bacteria</taxon>
        <taxon>Pseudomonadati</taxon>
        <taxon>Pseudomonadota</taxon>
        <taxon>Betaproteobacteria</taxon>
        <taxon>Burkholderiales</taxon>
        <taxon>Sphaerotilaceae</taxon>
        <taxon>Roseateles</taxon>
    </lineage>
</organism>
<dbReference type="Pfam" id="PF07963">
    <property type="entry name" value="N_methyl"/>
    <property type="match status" value="1"/>
</dbReference>
<sequence>MNQPIINKQASQAGMTLLETLVTLVIVAMVAGLLSEGLFQIGRIEQRLGGAQLQAQVERLHAIWVQQALEGLMPGAKDSPERFRGAARELAGLSTQLPVAQALGPQPMRLSLRFSPDAGMTELLLSFGLDGLPPQEAVLAQWPGDRGALRYQDPAGTWLAQWPPALDGAAQSPSALPQAIALDRGEGHGLLLVARPAARAEPLGQRIDVEKLP</sequence>
<reference evidence="2" key="1">
    <citation type="submission" date="2023-01" db="EMBL/GenBank/DDBJ databases">
        <title>Whole genome sequence of Paucibacter sp. S2-9 isolated from pond sediment.</title>
        <authorList>
            <person name="Jung J.Y."/>
        </authorList>
    </citation>
    <scope>NUCLEOTIDE SEQUENCE</scope>
    <source>
        <strain evidence="2">S2-9</strain>
    </source>
</reference>
<dbReference type="EMBL" id="CP116346">
    <property type="protein sequence ID" value="WIT09970.1"/>
    <property type="molecule type" value="Genomic_DNA"/>
</dbReference>
<gene>
    <name evidence="2" type="ORF">PFX98_13600</name>
</gene>
<keyword evidence="1" id="KW-0472">Membrane</keyword>
<protein>
    <submittedName>
        <fullName evidence="2">Type II secretion system protein</fullName>
    </submittedName>
</protein>
<feature type="transmembrane region" description="Helical" evidence="1">
    <location>
        <begin position="20"/>
        <end position="39"/>
    </location>
</feature>
<evidence type="ECO:0000313" key="3">
    <source>
        <dbReference type="Proteomes" id="UP001177769"/>
    </source>
</evidence>
<dbReference type="NCBIfam" id="TIGR02532">
    <property type="entry name" value="IV_pilin_GFxxxE"/>
    <property type="match status" value="1"/>
</dbReference>
<name>A0AA95N9Q0_9BURK</name>
<dbReference type="InterPro" id="IPR012902">
    <property type="entry name" value="N_methyl_site"/>
</dbReference>
<proteinExistence type="predicted"/>
<keyword evidence="3" id="KW-1185">Reference proteome</keyword>
<dbReference type="RefSeq" id="WP_285231040.1">
    <property type="nucleotide sequence ID" value="NZ_CP116346.1"/>
</dbReference>
<accession>A0AA95N9Q0</accession>
<evidence type="ECO:0000256" key="1">
    <source>
        <dbReference type="SAM" id="Phobius"/>
    </source>
</evidence>
<dbReference type="Proteomes" id="UP001177769">
    <property type="component" value="Chromosome"/>
</dbReference>
<evidence type="ECO:0000313" key="2">
    <source>
        <dbReference type="EMBL" id="WIT09970.1"/>
    </source>
</evidence>
<dbReference type="AlphaFoldDB" id="A0AA95N9Q0"/>
<keyword evidence="1" id="KW-0812">Transmembrane</keyword>
<dbReference type="KEGG" id="pais:PFX98_13600"/>